<proteinExistence type="predicted"/>
<organism evidence="1">
    <name type="scientific">Vibrio parahaemolyticus</name>
    <dbReference type="NCBI Taxonomy" id="670"/>
    <lineage>
        <taxon>Bacteria</taxon>
        <taxon>Pseudomonadati</taxon>
        <taxon>Pseudomonadota</taxon>
        <taxon>Gammaproteobacteria</taxon>
        <taxon>Vibrionales</taxon>
        <taxon>Vibrionaceae</taxon>
        <taxon>Vibrio</taxon>
    </lineage>
</organism>
<dbReference type="AlphaFoldDB" id="A0A1P8DRJ6"/>
<accession>A0A1P8DRJ6</accession>
<dbReference type="EMBL" id="KX957972">
    <property type="protein sequence ID" value="APU91741.1"/>
    <property type="molecule type" value="Genomic_DNA"/>
</dbReference>
<dbReference type="GeneID" id="83585872"/>
<evidence type="ECO:0000313" key="1">
    <source>
        <dbReference type="EMBL" id="APU91741.1"/>
    </source>
</evidence>
<name>A0A1P8DRJ6_VIBPH</name>
<geneLocation type="plasmid" evidence="1">
    <name>pVPS91</name>
</geneLocation>
<dbReference type="RefSeq" id="WP_140277281.1">
    <property type="nucleotide sequence ID" value="NZ_JASKZO010000015.1"/>
</dbReference>
<protein>
    <submittedName>
        <fullName evidence="1">Uncharacterized protein</fullName>
    </submittedName>
</protein>
<keyword evidence="1" id="KW-0614">Plasmid</keyword>
<sequence length="72" mass="7894">MAERNHEHGKVAITKDTNGNFYIELENAQGDAIAQAILTAEDFAHAITGKHTNADIRVYRNVVATIDKKQGS</sequence>
<reference evidence="1" key="1">
    <citation type="submission" date="2016-10" db="EMBL/GenBank/DDBJ databases">
        <title>Evolution and Comparative Genomics of Conjugative MDR Plasmids in Vibrio species.</title>
        <authorList>
            <person name="Li R."/>
            <person name="Ye L."/>
            <person name="Wong M.Ho.Yin."/>
            <person name="Zheng Z."/>
            <person name="Chan E.Wai.Chi."/>
            <person name="Chen S."/>
        </authorList>
    </citation>
    <scope>NUCLEOTIDE SEQUENCE</scope>
    <source>
        <plasmid evidence="1">pVPS91</plasmid>
    </source>
</reference>